<proteinExistence type="predicted"/>
<dbReference type="EMBL" id="LOHS01000086">
    <property type="protein sequence ID" value="OAH12762.1"/>
    <property type="molecule type" value="Genomic_DNA"/>
</dbReference>
<gene>
    <name evidence="1" type="primary">scoB_1</name>
    <name evidence="1" type="ORF">STSP_37990</name>
</gene>
<evidence type="ECO:0000313" key="2">
    <source>
        <dbReference type="Proteomes" id="UP000077381"/>
    </source>
</evidence>
<keyword evidence="2" id="KW-1185">Reference proteome</keyword>
<dbReference type="InterPro" id="IPR037171">
    <property type="entry name" value="NagB/RpiA_transferase-like"/>
</dbReference>
<dbReference type="GO" id="GO:0008260">
    <property type="term" value="F:succinyl-CoA:3-oxo-acid CoA-transferase activity"/>
    <property type="evidence" value="ECO:0007669"/>
    <property type="project" value="UniProtKB-EC"/>
</dbReference>
<sequence>MIRGGHIDTAVLCAMQVSADGDLANWMISGKSVKGMGGAM</sequence>
<comment type="caution">
    <text evidence="1">The sequence shown here is derived from an EMBL/GenBank/DDBJ whole genome shotgun (WGS) entry which is preliminary data.</text>
</comment>
<dbReference type="AlphaFoldDB" id="A0A177HP25"/>
<dbReference type="PATRIC" id="fig|1716141.3.peg.3991"/>
<name>A0A177HP25_9ACTN</name>
<dbReference type="SUPFAM" id="SSF100950">
    <property type="entry name" value="NagB/RpiA/CoA transferase-like"/>
    <property type="match status" value="1"/>
</dbReference>
<organism evidence="1 2">
    <name type="scientific">Streptomyces jeddahensis</name>
    <dbReference type="NCBI Taxonomy" id="1716141"/>
    <lineage>
        <taxon>Bacteria</taxon>
        <taxon>Bacillati</taxon>
        <taxon>Actinomycetota</taxon>
        <taxon>Actinomycetes</taxon>
        <taxon>Kitasatosporales</taxon>
        <taxon>Streptomycetaceae</taxon>
        <taxon>Streptomyces</taxon>
    </lineage>
</organism>
<accession>A0A177HP25</accession>
<reference evidence="1 2" key="1">
    <citation type="submission" date="2015-12" db="EMBL/GenBank/DDBJ databases">
        <title>Genome sequence of Streptomyces sp. G25.</title>
        <authorList>
            <person name="Poehlein A."/>
            <person name="Roettig A."/>
            <person name="Hiessl S."/>
            <person name="Hauschild P."/>
            <person name="Schauer J."/>
            <person name="Madkour M.H."/>
            <person name="Al-Ansari A.M."/>
            <person name="Almakishah N.H."/>
            <person name="Steinbuechel A."/>
            <person name="Daniel R."/>
        </authorList>
    </citation>
    <scope>NUCLEOTIDE SEQUENCE [LARGE SCALE GENOMIC DNA]</scope>
    <source>
        <strain evidence="2">G25(2015)</strain>
    </source>
</reference>
<dbReference type="Gene3D" id="3.40.1080.10">
    <property type="entry name" value="Glutaconate Coenzyme A-transferase"/>
    <property type="match status" value="1"/>
</dbReference>
<dbReference type="PANTHER" id="PTHR13707:SF57">
    <property type="entry name" value="SUCCINYL-COA:3-KETOACID COENZYME A TRANSFERASE SUBUNIT B-RELATED"/>
    <property type="match status" value="1"/>
</dbReference>
<dbReference type="STRING" id="1716141.STSP_37990"/>
<dbReference type="Proteomes" id="UP000077381">
    <property type="component" value="Unassembled WGS sequence"/>
</dbReference>
<dbReference type="Pfam" id="PF01144">
    <property type="entry name" value="CoA_trans"/>
    <property type="match status" value="1"/>
</dbReference>
<dbReference type="InterPro" id="IPR004165">
    <property type="entry name" value="CoA_trans_fam_I"/>
</dbReference>
<evidence type="ECO:0000313" key="1">
    <source>
        <dbReference type="EMBL" id="OAH12762.1"/>
    </source>
</evidence>
<keyword evidence="1" id="KW-0808">Transferase</keyword>
<protein>
    <submittedName>
        <fullName evidence="1">Putative succinyl-CoA:3-ketoacid coenzyme A transferase subunit B</fullName>
        <ecNumber evidence="1">2.8.3.5</ecNumber>
    </submittedName>
</protein>
<dbReference type="EC" id="2.8.3.5" evidence="1"/>
<dbReference type="PANTHER" id="PTHR13707">
    <property type="entry name" value="KETOACID-COENZYME A TRANSFERASE"/>
    <property type="match status" value="1"/>
</dbReference>